<evidence type="ECO:0000313" key="3">
    <source>
        <dbReference type="Proteomes" id="UP000002215"/>
    </source>
</evidence>
<evidence type="ECO:0000256" key="1">
    <source>
        <dbReference type="SAM" id="Phobius"/>
    </source>
</evidence>
<keyword evidence="1" id="KW-0812">Transmembrane</keyword>
<feature type="transmembrane region" description="Helical" evidence="1">
    <location>
        <begin position="21"/>
        <end position="39"/>
    </location>
</feature>
<sequence>MFVHLNTCSYIYLVNRTNHDMHLRSAYLIMTLSMLAFYMPASAQKTDKKALALGILQDHRLDTVQRRALALLTSFNAGTSYGEVWIRDFNTFIKGSLKVRTKEEVRSMLLLFLKMQGEDGNIVDGVIDSKKAGVGYAYRYSPLAPEWAAHKNTVETDQESSLIQAIRKYIDVTGDRSILEEEIGGKRVFNRLEAALEYILKDRWAEQYGLVKGATTVDWGDVQPETGWGVAINDKTKWSVDIYDNAMYVIAIRDFLFIKPATYKTSRNWAATAATIKTNVRKHLWMTDAQKYIPHLYLDGSPFPVSFNEKEILYTGGSACAIMAGFNTPKEIITINKQMVAAAAKEKHATIGITVYPPYPAELYPNMHPYVYQNGGDWTWFGGRMIQTLAEHGLVKEAVAELDPIIERVLAKKGFYEWYDVRTGEPKGSGDFRGEAGVLFDVIVTLREWAAKTTK</sequence>
<dbReference type="SUPFAM" id="SSF48208">
    <property type="entry name" value="Six-hairpin glycosidases"/>
    <property type="match status" value="1"/>
</dbReference>
<name>A0A979G5H9_CHIPD</name>
<dbReference type="EMBL" id="CP001699">
    <property type="protein sequence ID" value="ACU61186.1"/>
    <property type="molecule type" value="Genomic_DNA"/>
</dbReference>
<reference evidence="2 3" key="2">
    <citation type="journal article" date="2010" name="Stand. Genomic Sci.">
        <title>Complete genome sequence of Chitinophaga pinensis type strain (UQM 2034).</title>
        <authorList>
            <person name="Glavina Del Rio T."/>
            <person name="Abt B."/>
            <person name="Spring S."/>
            <person name="Lapidus A."/>
            <person name="Nolan M."/>
            <person name="Tice H."/>
            <person name="Copeland A."/>
            <person name="Cheng J.F."/>
            <person name="Chen F."/>
            <person name="Bruce D."/>
            <person name="Goodwin L."/>
            <person name="Pitluck S."/>
            <person name="Ivanova N."/>
            <person name="Mavromatis K."/>
            <person name="Mikhailova N."/>
            <person name="Pati A."/>
            <person name="Chen A."/>
            <person name="Palaniappan K."/>
            <person name="Land M."/>
            <person name="Hauser L."/>
            <person name="Chang Y.J."/>
            <person name="Jeffries C.D."/>
            <person name="Chain P."/>
            <person name="Saunders E."/>
            <person name="Detter J.C."/>
            <person name="Brettin T."/>
            <person name="Rohde M."/>
            <person name="Goker M."/>
            <person name="Bristow J."/>
            <person name="Eisen J.A."/>
            <person name="Markowitz V."/>
            <person name="Hugenholtz P."/>
            <person name="Kyrpides N.C."/>
            <person name="Klenk H.P."/>
            <person name="Lucas S."/>
        </authorList>
    </citation>
    <scope>NUCLEOTIDE SEQUENCE [LARGE SCALE GENOMIC DNA]</scope>
    <source>
        <strain evidence="3">ATCC 43595 / DSM 2588 / LMG 13176 / NBRC 15968 / NCIMB 11800 / UQM 2034</strain>
    </source>
</reference>
<proteinExistence type="predicted"/>
<dbReference type="AlphaFoldDB" id="A0A979G5H9"/>
<dbReference type="InterPro" id="IPR008928">
    <property type="entry name" value="6-hairpin_glycosidase_sf"/>
</dbReference>
<gene>
    <name evidence="2" type="ordered locus">Cpin_3724</name>
</gene>
<dbReference type="Gene3D" id="1.50.10.10">
    <property type="match status" value="1"/>
</dbReference>
<evidence type="ECO:0000313" key="2">
    <source>
        <dbReference type="EMBL" id="ACU61186.1"/>
    </source>
</evidence>
<dbReference type="Proteomes" id="UP000002215">
    <property type="component" value="Chromosome"/>
</dbReference>
<dbReference type="InterPro" id="IPR012341">
    <property type="entry name" value="6hp_glycosidase-like_sf"/>
</dbReference>
<organism evidence="2 3">
    <name type="scientific">Chitinophaga pinensis (strain ATCC 43595 / DSM 2588 / LMG 13176 / NBRC 15968 / NCIMB 11800 / UQM 2034)</name>
    <dbReference type="NCBI Taxonomy" id="485918"/>
    <lineage>
        <taxon>Bacteria</taxon>
        <taxon>Pseudomonadati</taxon>
        <taxon>Bacteroidota</taxon>
        <taxon>Chitinophagia</taxon>
        <taxon>Chitinophagales</taxon>
        <taxon>Chitinophagaceae</taxon>
        <taxon>Chitinophaga</taxon>
    </lineage>
</organism>
<keyword evidence="1" id="KW-1133">Transmembrane helix</keyword>
<dbReference type="GO" id="GO:0005975">
    <property type="term" value="P:carbohydrate metabolic process"/>
    <property type="evidence" value="ECO:0007669"/>
    <property type="project" value="InterPro"/>
</dbReference>
<accession>A0A979G5H9</accession>
<dbReference type="KEGG" id="cpi:Cpin_3724"/>
<reference evidence="3" key="1">
    <citation type="submission" date="2009-08" db="EMBL/GenBank/DDBJ databases">
        <title>The complete genome of Chitinophaga pinensis DSM 2588.</title>
        <authorList>
            <consortium name="US DOE Joint Genome Institute (JGI-PGF)"/>
            <person name="Lucas S."/>
            <person name="Copeland A."/>
            <person name="Lapidus A."/>
            <person name="Glavina del Rio T."/>
            <person name="Dalin E."/>
            <person name="Tice H."/>
            <person name="Bruce D."/>
            <person name="Goodwin L."/>
            <person name="Pitluck S."/>
            <person name="Kyrpides N."/>
            <person name="Mavromatis K."/>
            <person name="Ivanova N."/>
            <person name="Mikhailova N."/>
            <person name="Sims D."/>
            <person name="Meinche L."/>
            <person name="Brettin T."/>
            <person name="Detter J.C."/>
            <person name="Han C."/>
            <person name="Larimer F."/>
            <person name="Land M."/>
            <person name="Hauser L."/>
            <person name="Markowitz V."/>
            <person name="Cheng J.-F."/>
            <person name="Hugenholtz P."/>
            <person name="Woyke T."/>
            <person name="Wu D."/>
            <person name="Spring S."/>
            <person name="Klenk H.-P."/>
            <person name="Eisen J.A."/>
        </authorList>
    </citation>
    <scope>NUCLEOTIDE SEQUENCE [LARGE SCALE GENOMIC DNA]</scope>
    <source>
        <strain evidence="3">ATCC 43595 / DSM 2588 / LMG 13176 / NBRC 15968 / NCIMB 11800 / UQM 2034</strain>
    </source>
</reference>
<keyword evidence="1" id="KW-0472">Membrane</keyword>
<protein>
    <recommendedName>
        <fullName evidence="4">Glycosyl hydrolase 36 catalytic domain-containing protein</fullName>
    </recommendedName>
</protein>
<evidence type="ECO:0008006" key="4">
    <source>
        <dbReference type="Google" id="ProtNLM"/>
    </source>
</evidence>